<comment type="subcellular location">
    <subcellularLocation>
        <location evidence="3">Cytoplasm</location>
    </subcellularLocation>
    <subcellularLocation>
        <location evidence="2">Mitochondrion matrix</location>
    </subcellularLocation>
    <subcellularLocation>
        <location evidence="1">Mitochondrion outer membrane</location>
    </subcellularLocation>
</comment>
<comment type="similarity">
    <text evidence="4">Belongs to the MIEAP family.</text>
</comment>
<dbReference type="PANTHER" id="PTHR21771:SF0">
    <property type="entry name" value="MITOCHONDRIA-EATING PROTEIN"/>
    <property type="match status" value="1"/>
</dbReference>
<feature type="domain" description="Mitochondria-eating protein C-terminal" evidence="14">
    <location>
        <begin position="1"/>
        <end position="59"/>
    </location>
</feature>
<dbReference type="EMBL" id="JAROKS010000015">
    <property type="protein sequence ID" value="KAK1795720.1"/>
    <property type="molecule type" value="Genomic_DNA"/>
</dbReference>
<evidence type="ECO:0000313" key="16">
    <source>
        <dbReference type="Proteomes" id="UP001239994"/>
    </source>
</evidence>
<proteinExistence type="inferred from homology"/>
<evidence type="ECO:0000256" key="10">
    <source>
        <dbReference type="ARBA" id="ARBA00023128"/>
    </source>
</evidence>
<dbReference type="AlphaFoldDB" id="A0AAD9DUD9"/>
<evidence type="ECO:0000256" key="11">
    <source>
        <dbReference type="ARBA" id="ARBA00023136"/>
    </source>
</evidence>
<accession>A0AAD9DUD9</accession>
<feature type="compositionally biased region" description="Low complexity" evidence="13">
    <location>
        <begin position="62"/>
        <end position="87"/>
    </location>
</feature>
<evidence type="ECO:0000256" key="6">
    <source>
        <dbReference type="ARBA" id="ARBA00022490"/>
    </source>
</evidence>
<evidence type="ECO:0000313" key="15">
    <source>
        <dbReference type="EMBL" id="KAK1795720.1"/>
    </source>
</evidence>
<evidence type="ECO:0000256" key="5">
    <source>
        <dbReference type="ARBA" id="ARBA00019863"/>
    </source>
</evidence>
<dbReference type="GO" id="GO:0035694">
    <property type="term" value="P:mitochondrial protein catabolic process"/>
    <property type="evidence" value="ECO:0007669"/>
    <property type="project" value="InterPro"/>
</dbReference>
<feature type="region of interest" description="Disordered" evidence="13">
    <location>
        <begin position="222"/>
        <end position="242"/>
    </location>
</feature>
<evidence type="ECO:0000256" key="12">
    <source>
        <dbReference type="ARBA" id="ARBA00032687"/>
    </source>
</evidence>
<keyword evidence="8" id="KW-0175">Coiled coil</keyword>
<dbReference type="InterPro" id="IPR031981">
    <property type="entry name" value="MIEAP_C"/>
</dbReference>
<keyword evidence="6" id="KW-0963">Cytoplasm</keyword>
<feature type="region of interest" description="Disordered" evidence="13">
    <location>
        <begin position="62"/>
        <end position="105"/>
    </location>
</feature>
<feature type="region of interest" description="Disordered" evidence="13">
    <location>
        <begin position="132"/>
        <end position="176"/>
    </location>
</feature>
<evidence type="ECO:0000256" key="2">
    <source>
        <dbReference type="ARBA" id="ARBA00004305"/>
    </source>
</evidence>
<dbReference type="GO" id="GO:0005741">
    <property type="term" value="C:mitochondrial outer membrane"/>
    <property type="evidence" value="ECO:0007669"/>
    <property type="project" value="UniProtKB-SubCell"/>
</dbReference>
<evidence type="ECO:0000256" key="4">
    <source>
        <dbReference type="ARBA" id="ARBA00008233"/>
    </source>
</evidence>
<keyword evidence="9" id="KW-0446">Lipid-binding</keyword>
<evidence type="ECO:0000256" key="3">
    <source>
        <dbReference type="ARBA" id="ARBA00004496"/>
    </source>
</evidence>
<protein>
    <recommendedName>
        <fullName evidence="5">Mitochondria-eating protein</fullName>
    </recommendedName>
    <alternativeName>
        <fullName evidence="12">Spermatogenesis-associated protein 18</fullName>
    </alternativeName>
</protein>
<keyword evidence="11" id="KW-0472">Membrane</keyword>
<evidence type="ECO:0000256" key="9">
    <source>
        <dbReference type="ARBA" id="ARBA00023121"/>
    </source>
</evidence>
<dbReference type="Proteomes" id="UP001239994">
    <property type="component" value="Unassembled WGS sequence"/>
</dbReference>
<evidence type="ECO:0000259" key="14">
    <source>
        <dbReference type="Pfam" id="PF16026"/>
    </source>
</evidence>
<dbReference type="InterPro" id="IPR026169">
    <property type="entry name" value="MIEAP"/>
</dbReference>
<gene>
    <name evidence="15" type="ORF">P4O66_001025</name>
</gene>
<evidence type="ECO:0000256" key="13">
    <source>
        <dbReference type="SAM" id="MobiDB-lite"/>
    </source>
</evidence>
<feature type="compositionally biased region" description="Polar residues" evidence="13">
    <location>
        <begin position="88"/>
        <end position="105"/>
    </location>
</feature>
<feature type="compositionally biased region" description="Basic residues" evidence="13">
    <location>
        <begin position="233"/>
        <end position="242"/>
    </location>
</feature>
<sequence>MQTLEPPLDLAFSTDGELYSDTKYRRSYDSEFTAPLVAYHVWPALMEGDTVIVKGEAVTRRGTLWRSRSRSRSPSPVRSRSGSPTRTLPSVRNPSHRSLSTSLASVSEPPRGILFYSASDSLGTRMEKSTLPGSAVWAPDDGNSGMENSHSVPTPKRGRPGSGRGDVPLPTDKRKNSLQFRLGQRGPGQRPCGATETAVLTPHRRNVYPGVVWLERGRPAPRGSLDHCTLSQRGKRERGRVI</sequence>
<dbReference type="Pfam" id="PF16026">
    <property type="entry name" value="MIEAP"/>
    <property type="match status" value="1"/>
</dbReference>
<comment type="caution">
    <text evidence="15">The sequence shown here is derived from an EMBL/GenBank/DDBJ whole genome shotgun (WGS) entry which is preliminary data.</text>
</comment>
<dbReference type="GO" id="GO:0008289">
    <property type="term" value="F:lipid binding"/>
    <property type="evidence" value="ECO:0007669"/>
    <property type="project" value="UniProtKB-KW"/>
</dbReference>
<evidence type="ECO:0000256" key="7">
    <source>
        <dbReference type="ARBA" id="ARBA00022787"/>
    </source>
</evidence>
<evidence type="ECO:0000256" key="8">
    <source>
        <dbReference type="ARBA" id="ARBA00023054"/>
    </source>
</evidence>
<evidence type="ECO:0000256" key="1">
    <source>
        <dbReference type="ARBA" id="ARBA00004294"/>
    </source>
</evidence>
<dbReference type="GO" id="GO:0035695">
    <property type="term" value="P:mitophagy by internal vacuole formation"/>
    <property type="evidence" value="ECO:0007669"/>
    <property type="project" value="TreeGrafter"/>
</dbReference>
<keyword evidence="10" id="KW-0496">Mitochondrion</keyword>
<keyword evidence="7" id="KW-1000">Mitochondrion outer membrane</keyword>
<organism evidence="15 16">
    <name type="scientific">Electrophorus voltai</name>
    <dbReference type="NCBI Taxonomy" id="2609070"/>
    <lineage>
        <taxon>Eukaryota</taxon>
        <taxon>Metazoa</taxon>
        <taxon>Chordata</taxon>
        <taxon>Craniata</taxon>
        <taxon>Vertebrata</taxon>
        <taxon>Euteleostomi</taxon>
        <taxon>Actinopterygii</taxon>
        <taxon>Neopterygii</taxon>
        <taxon>Teleostei</taxon>
        <taxon>Ostariophysi</taxon>
        <taxon>Gymnotiformes</taxon>
        <taxon>Gymnotoidei</taxon>
        <taxon>Gymnotidae</taxon>
        <taxon>Electrophorus</taxon>
    </lineage>
</organism>
<keyword evidence="16" id="KW-1185">Reference proteome</keyword>
<dbReference type="PANTHER" id="PTHR21771">
    <property type="entry name" value="MITOCHONDRIA-EATING PROTEIN-RELATED"/>
    <property type="match status" value="1"/>
</dbReference>
<name>A0AAD9DUD9_9TELE</name>
<dbReference type="GO" id="GO:0005759">
    <property type="term" value="C:mitochondrial matrix"/>
    <property type="evidence" value="ECO:0007669"/>
    <property type="project" value="UniProtKB-SubCell"/>
</dbReference>
<reference evidence="15" key="1">
    <citation type="submission" date="2023-03" db="EMBL/GenBank/DDBJ databases">
        <title>Electrophorus voltai genome.</title>
        <authorList>
            <person name="Bian C."/>
        </authorList>
    </citation>
    <scope>NUCLEOTIDE SEQUENCE</scope>
    <source>
        <strain evidence="15">CB-2022</strain>
        <tissue evidence="15">Muscle</tissue>
    </source>
</reference>